<evidence type="ECO:0000313" key="11">
    <source>
        <dbReference type="Proteomes" id="UP001303373"/>
    </source>
</evidence>
<evidence type="ECO:0000256" key="8">
    <source>
        <dbReference type="SAM" id="SignalP"/>
    </source>
</evidence>
<name>A0AAQ3R380_9PEZI</name>
<dbReference type="Pfam" id="PF01636">
    <property type="entry name" value="APH"/>
    <property type="match status" value="1"/>
</dbReference>
<dbReference type="AlphaFoldDB" id="A0AAQ3R380"/>
<proteinExistence type="inferred from homology"/>
<feature type="domain" description="Aminoglycoside phosphotransferase" evidence="9">
    <location>
        <begin position="294"/>
        <end position="358"/>
    </location>
</feature>
<dbReference type="SUPFAM" id="SSF56112">
    <property type="entry name" value="Protein kinase-like (PK-like)"/>
    <property type="match status" value="1"/>
</dbReference>
<reference evidence="10 11" key="1">
    <citation type="submission" date="2023-11" db="EMBL/GenBank/DDBJ databases">
        <title>An acidophilic fungus is an integral part of prey digestion in a carnivorous sundew plant.</title>
        <authorList>
            <person name="Tsai I.J."/>
        </authorList>
    </citation>
    <scope>NUCLEOTIDE SEQUENCE [LARGE SCALE GENOMIC DNA]</scope>
    <source>
        <strain evidence="10">169a</strain>
    </source>
</reference>
<gene>
    <name evidence="10" type="ORF">R9X50_00206600</name>
</gene>
<evidence type="ECO:0000256" key="1">
    <source>
        <dbReference type="ARBA" id="ARBA00004173"/>
    </source>
</evidence>
<evidence type="ECO:0000256" key="3">
    <source>
        <dbReference type="ARBA" id="ARBA00016197"/>
    </source>
</evidence>
<dbReference type="Gene3D" id="3.90.1200.10">
    <property type="match status" value="1"/>
</dbReference>
<feature type="chain" id="PRO_5042811461" description="Altered inheritance of mitochondria protein 9, mitochondrial" evidence="8">
    <location>
        <begin position="26"/>
        <end position="444"/>
    </location>
</feature>
<dbReference type="InterPro" id="IPR011009">
    <property type="entry name" value="Kinase-like_dom_sf"/>
</dbReference>
<dbReference type="InterPro" id="IPR051035">
    <property type="entry name" value="Mito_inheritance_9"/>
</dbReference>
<dbReference type="EMBL" id="CP138582">
    <property type="protein sequence ID" value="WPG99255.1"/>
    <property type="molecule type" value="Genomic_DNA"/>
</dbReference>
<keyword evidence="5" id="KW-0496">Mitochondrion</keyword>
<evidence type="ECO:0000256" key="4">
    <source>
        <dbReference type="ARBA" id="ARBA00022946"/>
    </source>
</evidence>
<feature type="region of interest" description="Disordered" evidence="7">
    <location>
        <begin position="370"/>
        <end position="395"/>
    </location>
</feature>
<evidence type="ECO:0000256" key="6">
    <source>
        <dbReference type="ARBA" id="ARBA00031849"/>
    </source>
</evidence>
<evidence type="ECO:0000259" key="9">
    <source>
        <dbReference type="Pfam" id="PF01636"/>
    </source>
</evidence>
<organism evidence="10 11">
    <name type="scientific">Acrodontium crateriforme</name>
    <dbReference type="NCBI Taxonomy" id="150365"/>
    <lineage>
        <taxon>Eukaryota</taxon>
        <taxon>Fungi</taxon>
        <taxon>Dikarya</taxon>
        <taxon>Ascomycota</taxon>
        <taxon>Pezizomycotina</taxon>
        <taxon>Dothideomycetes</taxon>
        <taxon>Dothideomycetidae</taxon>
        <taxon>Mycosphaerellales</taxon>
        <taxon>Teratosphaeriaceae</taxon>
        <taxon>Acrodontium</taxon>
    </lineage>
</organism>
<dbReference type="InterPro" id="IPR002575">
    <property type="entry name" value="Aminoglycoside_PTrfase"/>
</dbReference>
<evidence type="ECO:0000256" key="2">
    <source>
        <dbReference type="ARBA" id="ARBA00005543"/>
    </source>
</evidence>
<evidence type="ECO:0000256" key="7">
    <source>
        <dbReference type="SAM" id="MobiDB-lite"/>
    </source>
</evidence>
<keyword evidence="4" id="KW-0809">Transit peptide</keyword>
<protein>
    <recommendedName>
        <fullName evidence="3">Altered inheritance of mitochondria protein 9, mitochondrial</fullName>
    </recommendedName>
    <alternativeName>
        <fullName evidence="6">Found in mitochondrial proteome protein 29</fullName>
    </alternativeName>
</protein>
<comment type="similarity">
    <text evidence="2">Belongs to the AIM9 family.</text>
</comment>
<dbReference type="Proteomes" id="UP001303373">
    <property type="component" value="Chromosome 3"/>
</dbReference>
<dbReference type="PANTHER" id="PTHR36091:SF1">
    <property type="entry name" value="ALTERED INHERITANCE OF MITOCHONDRIA PROTEIN 9, MITOCHONDRIAL"/>
    <property type="match status" value="1"/>
</dbReference>
<evidence type="ECO:0000256" key="5">
    <source>
        <dbReference type="ARBA" id="ARBA00023128"/>
    </source>
</evidence>
<dbReference type="PANTHER" id="PTHR36091">
    <property type="entry name" value="ALTERED INHERITANCE OF MITOCHONDRIA PROTEIN 9, MITOCHONDRIAL"/>
    <property type="match status" value="1"/>
</dbReference>
<keyword evidence="11" id="KW-1185">Reference proteome</keyword>
<comment type="subcellular location">
    <subcellularLocation>
        <location evidence="1">Mitochondrion</location>
    </subcellularLocation>
</comment>
<sequence length="444" mass="49563">MSLCWTVRSIACVKLLAASFSSSAAISSNCINSFKPSFDPYAYTSGRWLHRDEERRQRRHVSFDFDALMNHVIGCSPTASRVVGCTKLEGGFNRVFMMTLDNGEEFVARLPTRRAGQPSIAMASGVATLDYVAQTTNLPVPKVLRWAGTKSNPIRTEYMMTTKLPGVPLGELWPQLSSYQHICCIESLNVVLQRLTKPWFPAYGSLYHSSLLPDKYPCVLLPDEPTFCIGPHCGMSFWASPAQELSENDTSARLGPFESLPKYIAGLFKAGYRQVQQSSAEQGVKRQSYEGSKEEVEVLLGKSHDVMEQVLNQSFIRELSIPTLMHPDLNLRNILVNPEDPKQVTGLLDWQSACIEPAFVWAADRPDFAKQMPDDPDIDESKPPSQPQKKREKDMSLCSQAWTACTLGNRKITFAARVDALFTPISHLTSFNHLETDGNLQSMA</sequence>
<accession>A0AAQ3R380</accession>
<dbReference type="GO" id="GO:0005739">
    <property type="term" value="C:mitochondrion"/>
    <property type="evidence" value="ECO:0007669"/>
    <property type="project" value="UniProtKB-SubCell"/>
</dbReference>
<evidence type="ECO:0000313" key="10">
    <source>
        <dbReference type="EMBL" id="WPG99255.1"/>
    </source>
</evidence>
<feature type="signal peptide" evidence="8">
    <location>
        <begin position="1"/>
        <end position="25"/>
    </location>
</feature>
<keyword evidence="8" id="KW-0732">Signal</keyword>